<dbReference type="Proteomes" id="UP001196413">
    <property type="component" value="Unassembled WGS sequence"/>
</dbReference>
<organism evidence="2 3">
    <name type="scientific">Parelaphostrongylus tenuis</name>
    <name type="common">Meningeal worm</name>
    <dbReference type="NCBI Taxonomy" id="148309"/>
    <lineage>
        <taxon>Eukaryota</taxon>
        <taxon>Metazoa</taxon>
        <taxon>Ecdysozoa</taxon>
        <taxon>Nematoda</taxon>
        <taxon>Chromadorea</taxon>
        <taxon>Rhabditida</taxon>
        <taxon>Rhabditina</taxon>
        <taxon>Rhabditomorpha</taxon>
        <taxon>Strongyloidea</taxon>
        <taxon>Metastrongylidae</taxon>
        <taxon>Parelaphostrongylus</taxon>
    </lineage>
</organism>
<evidence type="ECO:0000313" key="2">
    <source>
        <dbReference type="EMBL" id="KAJ1363719.1"/>
    </source>
</evidence>
<name>A0AAD5NCB4_PARTN</name>
<evidence type="ECO:0000256" key="1">
    <source>
        <dbReference type="SAM" id="MobiDB-lite"/>
    </source>
</evidence>
<comment type="caution">
    <text evidence="2">The sequence shown here is derived from an EMBL/GenBank/DDBJ whole genome shotgun (WGS) entry which is preliminary data.</text>
</comment>
<reference evidence="2" key="1">
    <citation type="submission" date="2021-06" db="EMBL/GenBank/DDBJ databases">
        <title>Parelaphostrongylus tenuis whole genome reference sequence.</title>
        <authorList>
            <person name="Garwood T.J."/>
            <person name="Larsen P.A."/>
            <person name="Fountain-Jones N.M."/>
            <person name="Garbe J.R."/>
            <person name="Macchietto M.G."/>
            <person name="Kania S.A."/>
            <person name="Gerhold R.W."/>
            <person name="Richards J.E."/>
            <person name="Wolf T.M."/>
        </authorList>
    </citation>
    <scope>NUCLEOTIDE SEQUENCE</scope>
    <source>
        <strain evidence="2">MNPRO001-30</strain>
        <tissue evidence="2">Meninges</tissue>
    </source>
</reference>
<evidence type="ECO:0000313" key="3">
    <source>
        <dbReference type="Proteomes" id="UP001196413"/>
    </source>
</evidence>
<proteinExistence type="predicted"/>
<gene>
    <name evidence="2" type="ORF">KIN20_023641</name>
</gene>
<keyword evidence="3" id="KW-1185">Reference proteome</keyword>
<feature type="region of interest" description="Disordered" evidence="1">
    <location>
        <begin position="74"/>
        <end position="112"/>
    </location>
</feature>
<sequence length="126" mass="14318">MTSVAQKAAKLWVDVRRMNGLQSFATEMLIWSFDQYPEDSVKLIKKQSLKRLKKIRLNQPANWPMISSAQLSRSGRFQKMQARNGAGAAGFPRSHTNSKKQEKTSFASSSSSSLPLFTFEQNCHHR</sequence>
<dbReference type="AlphaFoldDB" id="A0AAD5NCB4"/>
<dbReference type="EMBL" id="JAHQIW010004793">
    <property type="protein sequence ID" value="KAJ1363719.1"/>
    <property type="molecule type" value="Genomic_DNA"/>
</dbReference>
<accession>A0AAD5NCB4</accession>
<protein>
    <submittedName>
        <fullName evidence="2">Uncharacterized protein</fullName>
    </submittedName>
</protein>